<gene>
    <name evidence="1" type="ORF">LWI29_029767</name>
</gene>
<dbReference type="Pfam" id="PF14223">
    <property type="entry name" value="Retrotran_gag_2"/>
    <property type="match status" value="1"/>
</dbReference>
<organism evidence="1 2">
    <name type="scientific">Acer saccharum</name>
    <name type="common">Sugar maple</name>
    <dbReference type="NCBI Taxonomy" id="4024"/>
    <lineage>
        <taxon>Eukaryota</taxon>
        <taxon>Viridiplantae</taxon>
        <taxon>Streptophyta</taxon>
        <taxon>Embryophyta</taxon>
        <taxon>Tracheophyta</taxon>
        <taxon>Spermatophyta</taxon>
        <taxon>Magnoliopsida</taxon>
        <taxon>eudicotyledons</taxon>
        <taxon>Gunneridae</taxon>
        <taxon>Pentapetalae</taxon>
        <taxon>rosids</taxon>
        <taxon>malvids</taxon>
        <taxon>Sapindales</taxon>
        <taxon>Sapindaceae</taxon>
        <taxon>Hippocastanoideae</taxon>
        <taxon>Acereae</taxon>
        <taxon>Acer</taxon>
    </lineage>
</organism>
<accession>A0AA39W4D2</accession>
<name>A0AA39W4D2_ACESA</name>
<reference evidence="1" key="1">
    <citation type="journal article" date="2022" name="Plant J.">
        <title>Strategies of tolerance reflected in two North American maple genomes.</title>
        <authorList>
            <person name="McEvoy S.L."/>
            <person name="Sezen U.U."/>
            <person name="Trouern-Trend A."/>
            <person name="McMahon S.M."/>
            <person name="Schaberg P.G."/>
            <person name="Yang J."/>
            <person name="Wegrzyn J.L."/>
            <person name="Swenson N.G."/>
        </authorList>
    </citation>
    <scope>NUCLEOTIDE SEQUENCE</scope>
    <source>
        <strain evidence="1">NS2018</strain>
    </source>
</reference>
<protein>
    <submittedName>
        <fullName evidence="1">Uncharacterized protein</fullName>
    </submittedName>
</protein>
<dbReference type="EMBL" id="JAUESC010000003">
    <property type="protein sequence ID" value="KAK0602038.1"/>
    <property type="molecule type" value="Genomic_DNA"/>
</dbReference>
<proteinExistence type="predicted"/>
<dbReference type="Proteomes" id="UP001168877">
    <property type="component" value="Unassembled WGS sequence"/>
</dbReference>
<evidence type="ECO:0000313" key="1">
    <source>
        <dbReference type="EMBL" id="KAK0602038.1"/>
    </source>
</evidence>
<dbReference type="AlphaFoldDB" id="A0AA39W4D2"/>
<comment type="caution">
    <text evidence="1">The sequence shown here is derived from an EMBL/GenBank/DDBJ whole genome shotgun (WGS) entry which is preliminary data.</text>
</comment>
<reference evidence="1" key="2">
    <citation type="submission" date="2023-06" db="EMBL/GenBank/DDBJ databases">
        <authorList>
            <person name="Swenson N.G."/>
            <person name="Wegrzyn J.L."/>
            <person name="Mcevoy S.L."/>
        </authorList>
    </citation>
    <scope>NUCLEOTIDE SEQUENCE</scope>
    <source>
        <strain evidence="1">NS2018</strain>
        <tissue evidence="1">Leaf</tissue>
    </source>
</reference>
<sequence length="84" mass="9453">MNQFAVVKLDFDYELYALFLLSSLPKTWDAFAQTVSNSVPQGKLAMDIVTNSLFNEETRRKTSGMGTDNAQAFVAESMWSTYRG</sequence>
<evidence type="ECO:0000313" key="2">
    <source>
        <dbReference type="Proteomes" id="UP001168877"/>
    </source>
</evidence>
<keyword evidence="2" id="KW-1185">Reference proteome</keyword>